<feature type="compositionally biased region" description="Basic and acidic residues" evidence="1">
    <location>
        <begin position="800"/>
        <end position="816"/>
    </location>
</feature>
<feature type="compositionally biased region" description="Polar residues" evidence="1">
    <location>
        <begin position="117"/>
        <end position="128"/>
    </location>
</feature>
<dbReference type="PANTHER" id="PTHR24099:SF7">
    <property type="entry name" value="CARDIOMYOPATHY-ASSOCIATED PROTEIN 5"/>
    <property type="match status" value="1"/>
</dbReference>
<feature type="region of interest" description="Disordered" evidence="1">
    <location>
        <begin position="117"/>
        <end position="136"/>
    </location>
</feature>
<sequence length="1874" mass="209339">MKHLVAPETEELNKHDSVQSQLEMEATVALSSANEADNKLMNQSITELSHPDSLGPVHVTEKQERVQTEMQQTPKVLSSTSLQNEESNVSQSVEETAINKIQLHLPASAKDLSESVCSTEPQDNTDNSRGLAVPDTGLLNTQNSAVEVITHDIAAPESEQVAKQPIQSAIMDLEPDYVQVLPSTSESRKPYDVSFPVPSAEERDRSVTPRSDHAHRILSEAEAKETEHYSPTTPTSSAPPEPQGIKSCSSNEASKQSPMVSLFSLGDTESLETSMPGPEQSNFLVPDYKDKPQKEENQCLSPNKRESVPEELLSLTAFLMGEIKEETIRSSGAIKIVPEESKSIAEDEASGAVKETAPSFSHVSEEYLSKETILPFVVDAGEEQAWSRSLLTEESKQLTAEKRDVLDVQSHLLATAPSERRNEDIELYCPVTAQSEPENRTLMNTMEGISKQEMTQYLPSIVQSVPAHEGLLYPTEERDNQERTPLETEHSKSLQLPVLQQEPQHVDLLQPIKELEMEAMQSYSSAAVQDLSQPAGEKETVELRGNLPETAEVDFVVSTSSESMDAEQKEIQPPQSEAEKLEYKQPASSLHTDIVEKQVGCPHSPEASVSAVLGQSNSALMDFTEKAEVQPCLHETVVSEEPFSIAAFLLSEAKEMQTSFPKAEEKEKLDTQLPFKEPSLLVEGSRNGSALPPETEVAIKREIQPSPTHFETEQLSHELRAEAADREEICNIPTIPNLILNESSDTVLSEPMNDTQPWSADSDKTTNKTIVISTENVLEIQDIKDLPYADITWKQPENNLQKENKLKDDEKPREKATAAPELDQGKDASSKSEDHKMGNVHVPAFVLSVDKEEDTCMPEKLKYLEPVSSQKTQPSHLIEDLVVDLKASMGKPDTKTSDNFKKANFENKENELKELVRETDVQSSINSEKEILTVPESKNDGILNVTSLDYLEKHTLTDDSSFTHTGKEESAQGVQRSLDVIKENAEETASPAASLENVLEFSLLEIKLDETFNGMVRNESTTTTHKDISTVSNEDKLVDSVRESDKKIEEELNLVGAPLYNTENGMLPQIPLIPLPDKSVNLELIAGQHALVSWNRDLYEKAETESKEDSCKHPSDENIKNTDVPLQGKQGAPDDEITTYFDRGIPKDGSPNNLEDSQREQVLKDQQVKEELSVLQGAYESNEKECESVYIPSEAMAQAGALSPRKMVNDAPIDRPVEIASDVKVVSCQPTHALPFGSRLYRSGATSDDSSQNREESSSSEASQMLPEETSDEESSPILDYAATVYQEESSRQNESKDVIGLATDQAQQFEITEVDEVHNDAVRKPVEEGAQFPETFHHVSTHWQSERQVEEHLVSVPEPVAQGAYASDREHLPSWDFEGQTYEKRVGENIPSDLAMHNREDTKHQLSASEAKSAFGGLDVSLLSHDFESYPLYSIKEEEYSDDEDLAELLGYETVTQDDVFQEETASEVAREELLFDNRKSLDHISDSYEFINEKEASTYPEEEELMGLEKLPKNVPESEVLQREAELAQLDTYCCQCKCPISADDKLWGEHRDHSVTNLDTGVTELKGQLDGFLDVLQERSLKIEGFVSEIEALFNTLEENCKGKEQLLEEQNENIVKTVLGHHDQKAQRFEEIKNTKMEDLYEQMVNFQDYIDTAKENLETIIKETEEMDDFVFLRSSEEINKRLLSAVEHIQALEKMPAAFSHFEHFADNSGSGNWTLEQMPVPQTPKLQPQEPNSATSTSVAVYWIVSEDDAIDFFQVYCMEEHPGRQEQSGLVEEYRVTVKESNCILEDLEPGHCYSVWIMAVNYTGCSFPSEKSTFRTAPPTPVIKAEDCTVCWDTATIRWSTGNSEATDSFTLEYCRQYSPEGEGL</sequence>
<keyword evidence="3" id="KW-1185">Reference proteome</keyword>
<dbReference type="Gene3D" id="3.30.160.60">
    <property type="entry name" value="Classic Zinc Finger"/>
    <property type="match status" value="1"/>
</dbReference>
<dbReference type="InterPro" id="IPR013783">
    <property type="entry name" value="Ig-like_fold"/>
</dbReference>
<accession>A0ABM1LA59</accession>
<evidence type="ECO:0000259" key="2">
    <source>
        <dbReference type="PROSITE" id="PS50853"/>
    </source>
</evidence>
<feature type="region of interest" description="Disordered" evidence="1">
    <location>
        <begin position="181"/>
        <end position="307"/>
    </location>
</feature>
<feature type="region of interest" description="Disordered" evidence="1">
    <location>
        <begin position="799"/>
        <end position="837"/>
    </location>
</feature>
<evidence type="ECO:0000313" key="4">
    <source>
        <dbReference type="RefSeq" id="XP_015282846.1"/>
    </source>
</evidence>
<feature type="region of interest" description="Disordered" evidence="1">
    <location>
        <begin position="1105"/>
        <end position="1137"/>
    </location>
</feature>
<feature type="compositionally biased region" description="Basic and acidic residues" evidence="1">
    <location>
        <begin position="200"/>
        <end position="228"/>
    </location>
</feature>
<dbReference type="InterPro" id="IPR003961">
    <property type="entry name" value="FN3_dom"/>
</dbReference>
<feature type="compositionally biased region" description="Basic and acidic residues" evidence="1">
    <location>
        <begin position="287"/>
        <end position="307"/>
    </location>
</feature>
<proteinExistence type="predicted"/>
<dbReference type="SUPFAM" id="SSF49265">
    <property type="entry name" value="Fibronectin type III"/>
    <property type="match status" value="1"/>
</dbReference>
<dbReference type="Gene3D" id="2.60.40.10">
    <property type="entry name" value="Immunoglobulins"/>
    <property type="match status" value="1"/>
</dbReference>
<dbReference type="Proteomes" id="UP000694871">
    <property type="component" value="Unplaced"/>
</dbReference>
<dbReference type="SUPFAM" id="SSF57845">
    <property type="entry name" value="B-box zinc-binding domain"/>
    <property type="match status" value="1"/>
</dbReference>
<name>A0ABM1LA59_GEKJA</name>
<dbReference type="RefSeq" id="XP_015282846.1">
    <property type="nucleotide sequence ID" value="XM_015427360.1"/>
</dbReference>
<dbReference type="CDD" id="cd00063">
    <property type="entry name" value="FN3"/>
    <property type="match status" value="1"/>
</dbReference>
<organism evidence="3 4">
    <name type="scientific">Gekko japonicus</name>
    <name type="common">Schlegel's Japanese gecko</name>
    <dbReference type="NCBI Taxonomy" id="146911"/>
    <lineage>
        <taxon>Eukaryota</taxon>
        <taxon>Metazoa</taxon>
        <taxon>Chordata</taxon>
        <taxon>Craniata</taxon>
        <taxon>Vertebrata</taxon>
        <taxon>Euteleostomi</taxon>
        <taxon>Lepidosauria</taxon>
        <taxon>Squamata</taxon>
        <taxon>Bifurcata</taxon>
        <taxon>Gekkota</taxon>
        <taxon>Gekkonidae</taxon>
        <taxon>Gekkoninae</taxon>
        <taxon>Gekko</taxon>
    </lineage>
</organism>
<dbReference type="Pfam" id="PF00041">
    <property type="entry name" value="fn3"/>
    <property type="match status" value="1"/>
</dbReference>
<feature type="region of interest" description="Disordered" evidence="1">
    <location>
        <begin position="1236"/>
        <end position="1277"/>
    </location>
</feature>
<feature type="region of interest" description="Disordered" evidence="1">
    <location>
        <begin position="33"/>
        <end position="85"/>
    </location>
</feature>
<protein>
    <submittedName>
        <fullName evidence="4">Cardiomyopathy-associated protein 5</fullName>
    </submittedName>
</protein>
<dbReference type="InterPro" id="IPR036116">
    <property type="entry name" value="FN3_sf"/>
</dbReference>
<dbReference type="PANTHER" id="PTHR24099">
    <property type="entry name" value="E3 UBIQUITIN-PROTEIN LIGASE TRIM36-RELATED"/>
    <property type="match status" value="1"/>
</dbReference>
<evidence type="ECO:0000313" key="3">
    <source>
        <dbReference type="Proteomes" id="UP000694871"/>
    </source>
</evidence>
<feature type="compositionally biased region" description="Polar residues" evidence="1">
    <location>
        <begin position="246"/>
        <end position="259"/>
    </location>
</feature>
<feature type="compositionally biased region" description="Basic and acidic residues" evidence="1">
    <location>
        <begin position="823"/>
        <end position="837"/>
    </location>
</feature>
<evidence type="ECO:0000256" key="1">
    <source>
        <dbReference type="SAM" id="MobiDB-lite"/>
    </source>
</evidence>
<dbReference type="PROSITE" id="PS50853">
    <property type="entry name" value="FN3"/>
    <property type="match status" value="1"/>
</dbReference>
<feature type="domain" description="Fibronectin type-III" evidence="2">
    <location>
        <begin position="1731"/>
        <end position="1828"/>
    </location>
</feature>
<dbReference type="InterPro" id="IPR050617">
    <property type="entry name" value="E3_ligase_FN3/SPRY"/>
</dbReference>
<dbReference type="GeneID" id="107123989"/>
<reference evidence="4" key="1">
    <citation type="submission" date="2025-08" db="UniProtKB">
        <authorList>
            <consortium name="RefSeq"/>
        </authorList>
    </citation>
    <scope>IDENTIFICATION</scope>
</reference>
<feature type="compositionally biased region" description="Polar residues" evidence="1">
    <location>
        <begin position="33"/>
        <end position="47"/>
    </location>
</feature>
<feature type="compositionally biased region" description="Basic and acidic residues" evidence="1">
    <location>
        <begin position="1105"/>
        <end position="1120"/>
    </location>
</feature>
<gene>
    <name evidence="4" type="primary">CMYA5</name>
</gene>
<feature type="non-terminal residue" evidence="4">
    <location>
        <position position="1874"/>
    </location>
</feature>
<feature type="compositionally biased region" description="Polar residues" evidence="1">
    <location>
        <begin position="68"/>
        <end position="82"/>
    </location>
</feature>